<name>A0A1N7L271_9GAMM</name>
<dbReference type="GO" id="GO:0051156">
    <property type="term" value="P:glucose 6-phosphate metabolic process"/>
    <property type="evidence" value="ECO:0007669"/>
    <property type="project" value="TreeGrafter"/>
</dbReference>
<dbReference type="CDD" id="cd05016">
    <property type="entry name" value="SIS_PGI_2"/>
    <property type="match status" value="1"/>
</dbReference>
<dbReference type="PANTHER" id="PTHR11469">
    <property type="entry name" value="GLUCOSE-6-PHOSPHATE ISOMERASE"/>
    <property type="match status" value="1"/>
</dbReference>
<evidence type="ECO:0000256" key="1">
    <source>
        <dbReference type="ARBA" id="ARBA00004926"/>
    </source>
</evidence>
<organism evidence="11 12">
    <name type="scientific">Neptunomonas antarctica</name>
    <dbReference type="NCBI Taxonomy" id="619304"/>
    <lineage>
        <taxon>Bacteria</taxon>
        <taxon>Pseudomonadati</taxon>
        <taxon>Pseudomonadota</taxon>
        <taxon>Gammaproteobacteria</taxon>
        <taxon>Oceanospirillales</taxon>
        <taxon>Oceanospirillaceae</taxon>
        <taxon>Neptunomonas</taxon>
    </lineage>
</organism>
<dbReference type="Proteomes" id="UP000185999">
    <property type="component" value="Unassembled WGS sequence"/>
</dbReference>
<keyword evidence="12" id="KW-1185">Reference proteome</keyword>
<proteinExistence type="inferred from homology"/>
<feature type="compositionally biased region" description="Basic and acidic residues" evidence="10">
    <location>
        <begin position="538"/>
        <end position="547"/>
    </location>
</feature>
<dbReference type="UniPathway" id="UPA00138"/>
<dbReference type="SUPFAM" id="SSF53697">
    <property type="entry name" value="SIS domain"/>
    <property type="match status" value="1"/>
</dbReference>
<evidence type="ECO:0000256" key="6">
    <source>
        <dbReference type="ARBA" id="ARBA00023235"/>
    </source>
</evidence>
<keyword evidence="3 8" id="KW-0312">Gluconeogenesis</keyword>
<dbReference type="CDD" id="cd05015">
    <property type="entry name" value="SIS_PGI_1"/>
    <property type="match status" value="1"/>
</dbReference>
<dbReference type="PROSITE" id="PS00765">
    <property type="entry name" value="P_GLUCOSE_ISOMERASE_1"/>
    <property type="match status" value="1"/>
</dbReference>
<dbReference type="UniPathway" id="UPA00109">
    <property type="reaction ID" value="UER00181"/>
</dbReference>
<evidence type="ECO:0000313" key="12">
    <source>
        <dbReference type="Proteomes" id="UP000185999"/>
    </source>
</evidence>
<dbReference type="InterPro" id="IPR035476">
    <property type="entry name" value="SIS_PGI_1"/>
</dbReference>
<evidence type="ECO:0000256" key="2">
    <source>
        <dbReference type="ARBA" id="ARBA00006604"/>
    </source>
</evidence>
<dbReference type="GO" id="GO:0097367">
    <property type="term" value="F:carbohydrate derivative binding"/>
    <property type="evidence" value="ECO:0007669"/>
    <property type="project" value="InterPro"/>
</dbReference>
<dbReference type="InterPro" id="IPR018189">
    <property type="entry name" value="Phosphoglucose_isomerase_CS"/>
</dbReference>
<dbReference type="PROSITE" id="PS00174">
    <property type="entry name" value="P_GLUCOSE_ISOMERASE_2"/>
    <property type="match status" value="1"/>
</dbReference>
<comment type="pathway">
    <text evidence="1 8 9">Carbohydrate degradation; glycolysis; D-glyceraldehyde 3-phosphate and glycerone phosphate from D-glucose: step 2/4.</text>
</comment>
<protein>
    <recommendedName>
        <fullName evidence="8">Glucose-6-phosphate isomerase</fullName>
        <shortName evidence="8">GPI</shortName>
        <ecNumber evidence="8">5.3.1.9</ecNumber>
    </recommendedName>
    <alternativeName>
        <fullName evidence="8">Phosphoglucose isomerase</fullName>
        <shortName evidence="8">PGI</shortName>
    </alternativeName>
    <alternativeName>
        <fullName evidence="8">Phosphohexose isomerase</fullName>
        <shortName evidence="8">PHI</shortName>
    </alternativeName>
</protein>
<dbReference type="GO" id="GO:0006096">
    <property type="term" value="P:glycolytic process"/>
    <property type="evidence" value="ECO:0007669"/>
    <property type="project" value="UniProtKB-UniRule"/>
</dbReference>
<dbReference type="InterPro" id="IPR046348">
    <property type="entry name" value="SIS_dom_sf"/>
</dbReference>
<sequence length="553" mass="62060">MYALDQSVTWKKLEQLAEKTKDDRIADYFTANPARFDKMSLRLGELFLDYSKNKISDEVFAALLQLAEHSSLRQRRAQMFSGDIINATEKRPVLHVALRNRGDEAIVVNGQDVMPDIRAGLKKLETFSNQVRDGKWLGYTGKRIRHIINIGIGGSDLGPNMVCRALLNYKHPELSMHFISNVDGQHIKKVLKSLDPETSLFIVSTKTFSTQETLLNANSAKRWFLQETGCVEADIGQHFVAVSTNKAAAMEFGIRQDSIFEFWAWVGGRYSLWSSIGLPIALSIGYDRFIELLEGAYEMDRHFLEAPLDKNMPVIMALIGIWYTNFLGAETQAVIPYDQAMHQFPSFLQQLDMESNGKSVDMEGKPVSYDTGPIVWGQTGSNGQHAFFQLLHQGTRFIPIDFIASLKTDETAEEHHFALLTNMLAQANAFMNGDVSEGQQGYASCPGNRPSNVLLMDELSPRNLGALIALYEHKVFVQGTIWNINSFDQWGVQLGKRLATEISRSIERKSTDYDESTQGLMAIVKQHMSKGKAPSAKASDKVSEKQQKMRGAK</sequence>
<evidence type="ECO:0000256" key="7">
    <source>
        <dbReference type="ARBA" id="ARBA00029321"/>
    </source>
</evidence>
<evidence type="ECO:0000256" key="9">
    <source>
        <dbReference type="RuleBase" id="RU000612"/>
    </source>
</evidence>
<feature type="region of interest" description="Disordered" evidence="10">
    <location>
        <begin position="525"/>
        <end position="553"/>
    </location>
</feature>
<keyword evidence="6 8" id="KW-0413">Isomerase</keyword>
<evidence type="ECO:0000256" key="4">
    <source>
        <dbReference type="ARBA" id="ARBA00022490"/>
    </source>
</evidence>
<dbReference type="Gene3D" id="1.10.1390.10">
    <property type="match status" value="1"/>
</dbReference>
<evidence type="ECO:0000256" key="5">
    <source>
        <dbReference type="ARBA" id="ARBA00023152"/>
    </source>
</evidence>
<feature type="active site" evidence="8">
    <location>
        <position position="385"/>
    </location>
</feature>
<accession>A0A1N7L271</accession>
<evidence type="ECO:0000313" key="11">
    <source>
        <dbReference type="EMBL" id="SIS67881.1"/>
    </source>
</evidence>
<comment type="function">
    <text evidence="8">Catalyzes the reversible isomerization of glucose-6-phosphate to fructose-6-phosphate.</text>
</comment>
<evidence type="ECO:0000256" key="8">
    <source>
        <dbReference type="HAMAP-Rule" id="MF_00473"/>
    </source>
</evidence>
<keyword evidence="5 8" id="KW-0324">Glycolysis</keyword>
<dbReference type="InterPro" id="IPR035482">
    <property type="entry name" value="SIS_PGI_2"/>
</dbReference>
<dbReference type="HAMAP" id="MF_00473">
    <property type="entry name" value="G6P_isomerase"/>
    <property type="match status" value="1"/>
</dbReference>
<dbReference type="RefSeq" id="WP_054342058.1">
    <property type="nucleotide sequence ID" value="NZ_FTOE01000003.1"/>
</dbReference>
<comment type="catalytic activity">
    <reaction evidence="7 8 9">
        <text>alpha-D-glucose 6-phosphate = beta-D-fructose 6-phosphate</text>
        <dbReference type="Rhea" id="RHEA:11816"/>
        <dbReference type="ChEBI" id="CHEBI:57634"/>
        <dbReference type="ChEBI" id="CHEBI:58225"/>
        <dbReference type="EC" id="5.3.1.9"/>
    </reaction>
</comment>
<dbReference type="InterPro" id="IPR001672">
    <property type="entry name" value="G6P_Isomerase"/>
</dbReference>
<dbReference type="PRINTS" id="PR00662">
    <property type="entry name" value="G6PISOMERASE"/>
</dbReference>
<dbReference type="OrthoDB" id="140919at2"/>
<dbReference type="NCBIfam" id="NF001211">
    <property type="entry name" value="PRK00179.1"/>
    <property type="match status" value="1"/>
</dbReference>
<dbReference type="FunFam" id="3.40.50.10490:FF:000018">
    <property type="entry name" value="Glucose-6-phosphate isomerase"/>
    <property type="match status" value="1"/>
</dbReference>
<gene>
    <name evidence="8" type="primary">pgi</name>
    <name evidence="11" type="ORF">SAMN05421760_103163</name>
</gene>
<dbReference type="PROSITE" id="PS51463">
    <property type="entry name" value="P_GLUCOSE_ISOMERASE_3"/>
    <property type="match status" value="1"/>
</dbReference>
<evidence type="ECO:0000256" key="3">
    <source>
        <dbReference type="ARBA" id="ARBA00022432"/>
    </source>
</evidence>
<dbReference type="STRING" id="619304.SAMN05421760_103163"/>
<reference evidence="12" key="1">
    <citation type="submission" date="2017-01" db="EMBL/GenBank/DDBJ databases">
        <authorList>
            <person name="Varghese N."/>
            <person name="Submissions S."/>
        </authorList>
    </citation>
    <scope>NUCLEOTIDE SEQUENCE [LARGE SCALE GENOMIC DNA]</scope>
    <source>
        <strain evidence="12">DSM 22306</strain>
    </source>
</reference>
<comment type="pathway">
    <text evidence="8">Carbohydrate biosynthesis; gluconeogenesis.</text>
</comment>
<dbReference type="PANTHER" id="PTHR11469:SF1">
    <property type="entry name" value="GLUCOSE-6-PHOSPHATE ISOMERASE"/>
    <property type="match status" value="1"/>
</dbReference>
<dbReference type="Gene3D" id="3.40.50.10490">
    <property type="entry name" value="Glucose-6-phosphate isomerase like protein, domain 1"/>
    <property type="match status" value="2"/>
</dbReference>
<evidence type="ECO:0000256" key="10">
    <source>
        <dbReference type="SAM" id="MobiDB-lite"/>
    </source>
</evidence>
<dbReference type="EMBL" id="FTOE01000003">
    <property type="protein sequence ID" value="SIS67881.1"/>
    <property type="molecule type" value="Genomic_DNA"/>
</dbReference>
<dbReference type="EC" id="5.3.1.9" evidence="8"/>
<comment type="similarity">
    <text evidence="2 8 9">Belongs to the GPI family.</text>
</comment>
<feature type="active site" evidence="8">
    <location>
        <position position="496"/>
    </location>
</feature>
<dbReference type="GO" id="GO:0005829">
    <property type="term" value="C:cytosol"/>
    <property type="evidence" value="ECO:0007669"/>
    <property type="project" value="TreeGrafter"/>
</dbReference>
<dbReference type="GO" id="GO:0004347">
    <property type="term" value="F:glucose-6-phosphate isomerase activity"/>
    <property type="evidence" value="ECO:0007669"/>
    <property type="project" value="UniProtKB-UniRule"/>
</dbReference>
<feature type="active site" description="Proton donor" evidence="8">
    <location>
        <position position="354"/>
    </location>
</feature>
<dbReference type="GO" id="GO:0048029">
    <property type="term" value="F:monosaccharide binding"/>
    <property type="evidence" value="ECO:0007669"/>
    <property type="project" value="TreeGrafter"/>
</dbReference>
<dbReference type="GO" id="GO:0006094">
    <property type="term" value="P:gluconeogenesis"/>
    <property type="evidence" value="ECO:0007669"/>
    <property type="project" value="UniProtKB-UniRule"/>
</dbReference>
<dbReference type="InterPro" id="IPR023096">
    <property type="entry name" value="G6P_Isomerase_C"/>
</dbReference>
<comment type="subcellular location">
    <subcellularLocation>
        <location evidence="8">Cytoplasm</location>
    </subcellularLocation>
</comment>
<dbReference type="Pfam" id="PF00342">
    <property type="entry name" value="PGI"/>
    <property type="match status" value="1"/>
</dbReference>
<keyword evidence="4 8" id="KW-0963">Cytoplasm</keyword>
<dbReference type="AlphaFoldDB" id="A0A1N7L271"/>